<dbReference type="InParanoid" id="A0A1D6EHY2"/>
<dbReference type="Pfam" id="PF05970">
    <property type="entry name" value="PIF1"/>
    <property type="match status" value="1"/>
</dbReference>
<feature type="region of interest" description="Disordered" evidence="2">
    <location>
        <begin position="150"/>
        <end position="179"/>
    </location>
</feature>
<keyword evidence="1" id="KW-0347">Helicase</keyword>
<keyword evidence="1" id="KW-0067">ATP-binding</keyword>
<feature type="domain" description="Helitron helicase-like" evidence="4">
    <location>
        <begin position="604"/>
        <end position="785"/>
    </location>
</feature>
<dbReference type="GO" id="GO:0006281">
    <property type="term" value="P:DNA repair"/>
    <property type="evidence" value="ECO:0007669"/>
    <property type="project" value="UniProtKB-KW"/>
</dbReference>
<feature type="compositionally biased region" description="Polar residues" evidence="2">
    <location>
        <begin position="167"/>
        <end position="179"/>
    </location>
</feature>
<dbReference type="InterPro" id="IPR027417">
    <property type="entry name" value="P-loop_NTPase"/>
</dbReference>
<feature type="domain" description="DNA helicase Pif1-like 2B" evidence="5">
    <location>
        <begin position="1386"/>
        <end position="1432"/>
    </location>
</feature>
<dbReference type="PANTHER" id="PTHR10492">
    <property type="match status" value="1"/>
</dbReference>
<dbReference type="CDD" id="cd18809">
    <property type="entry name" value="SF1_C_RecD"/>
    <property type="match status" value="1"/>
</dbReference>
<feature type="domain" description="DNA helicase Pif1-like DEAD-box helicase" evidence="3">
    <location>
        <begin position="1136"/>
        <end position="1296"/>
    </location>
</feature>
<evidence type="ECO:0000256" key="2">
    <source>
        <dbReference type="SAM" id="MobiDB-lite"/>
    </source>
</evidence>
<dbReference type="Pfam" id="PF21530">
    <property type="entry name" value="Pif1_2B_dom"/>
    <property type="match status" value="1"/>
</dbReference>
<dbReference type="EMBL" id="CM007648">
    <property type="protein sequence ID" value="ONM19722.1"/>
    <property type="molecule type" value="Genomic_DNA"/>
</dbReference>
<keyword evidence="1" id="KW-0547">Nucleotide-binding</keyword>
<dbReference type="FunFam" id="3.40.50.300:FF:002884">
    <property type="entry name" value="ATP-dependent DNA helicase"/>
    <property type="match status" value="1"/>
</dbReference>
<organism evidence="6">
    <name type="scientific">Zea mays</name>
    <name type="common">Maize</name>
    <dbReference type="NCBI Taxonomy" id="4577"/>
    <lineage>
        <taxon>Eukaryota</taxon>
        <taxon>Viridiplantae</taxon>
        <taxon>Streptophyta</taxon>
        <taxon>Embryophyta</taxon>
        <taxon>Tracheophyta</taxon>
        <taxon>Spermatophyta</taxon>
        <taxon>Magnoliopsida</taxon>
        <taxon>Liliopsida</taxon>
        <taxon>Poales</taxon>
        <taxon>Poaceae</taxon>
        <taxon>PACMAD clade</taxon>
        <taxon>Panicoideae</taxon>
        <taxon>Andropogonodae</taxon>
        <taxon>Andropogoneae</taxon>
        <taxon>Tripsacinae</taxon>
        <taxon>Zea</taxon>
    </lineage>
</organism>
<comment type="similarity">
    <text evidence="1">Belongs to the helicase family.</text>
</comment>
<dbReference type="EC" id="5.6.2.3" evidence="1"/>
<dbReference type="InterPro" id="IPR049163">
    <property type="entry name" value="Pif1-like_2B_dom"/>
</dbReference>
<evidence type="ECO:0000313" key="6">
    <source>
        <dbReference type="EMBL" id="ONM19722.1"/>
    </source>
</evidence>
<dbReference type="GO" id="GO:0006310">
    <property type="term" value="P:DNA recombination"/>
    <property type="evidence" value="ECO:0007669"/>
    <property type="project" value="UniProtKB-KW"/>
</dbReference>
<dbReference type="SUPFAM" id="SSF52540">
    <property type="entry name" value="P-loop containing nucleoside triphosphate hydrolases"/>
    <property type="match status" value="2"/>
</dbReference>
<keyword evidence="1" id="KW-0233">DNA recombination</keyword>
<keyword evidence="1" id="KW-0234">DNA repair</keyword>
<proteinExistence type="inferred from homology"/>
<gene>
    <name evidence="6" type="ORF">ZEAMMB73_Zm00001d004872</name>
</gene>
<dbReference type="GO" id="GO:0000723">
    <property type="term" value="P:telomere maintenance"/>
    <property type="evidence" value="ECO:0007669"/>
    <property type="project" value="InterPro"/>
</dbReference>
<name>A0A1D6EHY2_MAIZE</name>
<evidence type="ECO:0000259" key="3">
    <source>
        <dbReference type="Pfam" id="PF05970"/>
    </source>
</evidence>
<comment type="catalytic activity">
    <reaction evidence="1">
        <text>ATP + H2O = ADP + phosphate + H(+)</text>
        <dbReference type="Rhea" id="RHEA:13065"/>
        <dbReference type="ChEBI" id="CHEBI:15377"/>
        <dbReference type="ChEBI" id="CHEBI:15378"/>
        <dbReference type="ChEBI" id="CHEBI:30616"/>
        <dbReference type="ChEBI" id="CHEBI:43474"/>
        <dbReference type="ChEBI" id="CHEBI:456216"/>
        <dbReference type="EC" id="5.6.2.3"/>
    </reaction>
</comment>
<reference evidence="6" key="1">
    <citation type="submission" date="2015-12" db="EMBL/GenBank/DDBJ databases">
        <title>Update maize B73 reference genome by single molecule sequencing technologies.</title>
        <authorList>
            <consortium name="Maize Genome Sequencing Project"/>
            <person name="Ware D."/>
        </authorList>
    </citation>
    <scope>NUCLEOTIDE SEQUENCE [LARGE SCALE GENOMIC DNA]</scope>
    <source>
        <tissue evidence="6">Seedling</tissue>
    </source>
</reference>
<evidence type="ECO:0000256" key="1">
    <source>
        <dbReference type="RuleBase" id="RU363044"/>
    </source>
</evidence>
<protein>
    <recommendedName>
        <fullName evidence="1">ATP-dependent DNA helicase</fullName>
        <ecNumber evidence="1">5.6.2.3</ecNumber>
    </recommendedName>
</protein>
<dbReference type="GO" id="GO:0005524">
    <property type="term" value="F:ATP binding"/>
    <property type="evidence" value="ECO:0007669"/>
    <property type="project" value="UniProtKB-KW"/>
</dbReference>
<dbReference type="InterPro" id="IPR025476">
    <property type="entry name" value="Helitron_helicase-like"/>
</dbReference>
<dbReference type="GO" id="GO:0016787">
    <property type="term" value="F:hydrolase activity"/>
    <property type="evidence" value="ECO:0007669"/>
    <property type="project" value="UniProtKB-KW"/>
</dbReference>
<evidence type="ECO:0000259" key="5">
    <source>
        <dbReference type="Pfam" id="PF21530"/>
    </source>
</evidence>
<feature type="region of interest" description="Disordered" evidence="2">
    <location>
        <begin position="1"/>
        <end position="49"/>
    </location>
</feature>
<evidence type="ECO:0000259" key="4">
    <source>
        <dbReference type="Pfam" id="PF14214"/>
    </source>
</evidence>
<dbReference type="Gene3D" id="3.40.50.300">
    <property type="entry name" value="P-loop containing nucleotide triphosphate hydrolases"/>
    <property type="match status" value="2"/>
</dbReference>
<dbReference type="GO" id="GO:0043139">
    <property type="term" value="F:5'-3' DNA helicase activity"/>
    <property type="evidence" value="ECO:0007669"/>
    <property type="project" value="UniProtKB-EC"/>
</dbReference>
<dbReference type="Pfam" id="PF14214">
    <property type="entry name" value="Helitron_like_N"/>
    <property type="match status" value="1"/>
</dbReference>
<keyword evidence="1" id="KW-0227">DNA damage</keyword>
<sequence length="1562" mass="179346">MSDEKKNELKRRRQSSKNENVVHHERSKAQTGHQHDSNPSSEVLDARERKRIREQIRFATLTREQRALRNTTPCQKSARENYSRRQQEMLAQDSIAIENPKFTPELVWSSADSQPHTGSLSSSKDMVISELSATPFVYASLQTKDVDMDKMTQSPRRQRHRHHVSSGERQSLISRQNQKFQSAIRRNFATATRDHDMEGGEHNEIDHAIASEIENNKSTSPCPVTAPHSDKMTEGADVGMQQQITPNVTTNENHDEDVLFEDDDKEDGYLFAGQDGESIEDIEIDETQNAFTVTPDVPDPYDKVYSNIPEETHSLDIVADCVYCKAKKFQYEPPGFFCHNGQIDLAPFETPPQLRRLWECSDADARHFRDNIRFFNGHFSFTSLYCCLDSMTTNMNCGIYTFRAHGMMYHNVRSFGREAGAEHKHLELYFYDDDPSLEHRYRKCRQDQLEKDKAVIKQLVEILKGNPYSEHLRSMGHVDNIEDYHIALNLDQMLNQNLYNAPITSEVAAVWIEGSERRGQFSNSVMLHGKDRSSHDIRSYHGCYDALSYPMFFPKGELGWHANIPKSNVSMDEVDAYREQHRTRDANDDDTERPSHLCVSVRDYYCYRIQIRPGIFNPVLHGKRLFQQFAVHTYIKIESSRLDFIRKNQDRLRADLYKGLVDSLHEGENRADKIGKRTVLSTSFIGGPRDMRRRYMDAMALVRKFGKPDIFLTMTCNPNWDEITRELLPMQSPQDRPDLVVRIFRAKLEELKKRLTKHHILGKIRAYVYVVEFQKRGLPHVHFLLIMQRKYKLTCPDQYDLLISAEIPDKKKYPELYKMVIKHMMHGPCGLLNPKCPCTKGRASCKNHYPRAFSNATSQGKDSYPIYRRRDDGRKEMVRGYELDNRWVVPYNPYLLRLFNCHINVEACGSIKAVKYLFKYVYKGHDRASVTDANKADGDVDEIKQYRDARWVTPPEALWRIFSFDLSQNSPPVMQLQLHLENMHMVSFHERAKVNHVVQRPGADRSMLTTYFEANRLHEEARGILYRDFPEWYTLQQGKVWQRRKRNTGGHVGRIVSAHPAEGERFYLRLLLNHVTGATSYADQRTVDGGTLPSFREAAQRRGLLEADDTIDECLNEAAIYQMPSALQRLFATILDKIAVAIATSGVAASILPGGRTAHSRFKIPLTIDDGAVCSFMKQSRTTKLLQKASLIIWDEASMTKRQAIEALDNSMRDIMGRPGLPFGGRTVVFGGDFRQVLPVVRKGSRAQIVAASLRSSYLWESMCHLKLVQNMRAQSDPWFAEYLLRVGGGTEEANNDGDVRLPDEVCVPYIGNDRDLDILIDDIYPNLNENMSNTSYITSRAILSTRNDWVDMINMRMIDRFQGEQMMYHSFDTAVDDPNNYYPSEFLNTLTPNGLPPHVLKLKVGCPIMLLRNIDPANGLCNGTRLVVHGFQKNSIDAEIVLSQHAGMRIFLPRVPLCPSDDEMFPFQFKRKQFPIRLSFAMTVNKAQGQTIPNVGVYLPEPVFSHGQLYVALSRATARSKVKILAIPVHDEKKKKGVERNSAINGATYTKNIVYKEVLTP</sequence>
<dbReference type="PANTHER" id="PTHR10492:SF92">
    <property type="entry name" value="ATP-DEPENDENT DNA HELICASE"/>
    <property type="match status" value="1"/>
</dbReference>
<feature type="compositionally biased region" description="Basic and acidic residues" evidence="2">
    <location>
        <begin position="20"/>
        <end position="36"/>
    </location>
</feature>
<dbReference type="InterPro" id="IPR010285">
    <property type="entry name" value="DNA_helicase_pif1-like_DEAD"/>
</dbReference>
<accession>A0A1D6EHY2</accession>
<keyword evidence="1" id="KW-0378">Hydrolase</keyword>
<comment type="cofactor">
    <cofactor evidence="1">
        <name>Mg(2+)</name>
        <dbReference type="ChEBI" id="CHEBI:18420"/>
    </cofactor>
</comment>